<evidence type="ECO:0000313" key="2">
    <source>
        <dbReference type="Proteomes" id="UP000178023"/>
    </source>
</evidence>
<protein>
    <submittedName>
        <fullName evidence="1">Uncharacterized protein</fullName>
    </submittedName>
</protein>
<dbReference type="Proteomes" id="UP000178023">
    <property type="component" value="Unassembled WGS sequence"/>
</dbReference>
<dbReference type="EMBL" id="MGJL01000003">
    <property type="protein sequence ID" value="OGN08517.1"/>
    <property type="molecule type" value="Genomic_DNA"/>
</dbReference>
<name>A0A1F8F5T6_9BACT</name>
<organism evidence="1 2">
    <name type="scientific">Candidatus Yanofskybacteria bacterium RIFCSPHIGHO2_01_FULL_45_42</name>
    <dbReference type="NCBI Taxonomy" id="1802671"/>
    <lineage>
        <taxon>Bacteria</taxon>
        <taxon>Candidatus Yanofskyibacteriota</taxon>
    </lineage>
</organism>
<sequence>MTQGYKFGLLVIVFLPQIPPKMTDEYVLDRLIEMELKFYLNQDTGCYEADALNEVALYLKGSSESRISLTFVLGRRKKYTITEPPCPIWKRGKDIPLVKQKLEALLKQAEVQCGGRNFESREEETRNEILNAAIGWNRG</sequence>
<gene>
    <name evidence="1" type="ORF">A2750_02220</name>
</gene>
<accession>A0A1F8F5T6</accession>
<dbReference type="AlphaFoldDB" id="A0A1F8F5T6"/>
<comment type="caution">
    <text evidence="1">The sequence shown here is derived from an EMBL/GenBank/DDBJ whole genome shotgun (WGS) entry which is preliminary data.</text>
</comment>
<reference evidence="1 2" key="1">
    <citation type="journal article" date="2016" name="Nat. Commun.">
        <title>Thousands of microbial genomes shed light on interconnected biogeochemical processes in an aquifer system.</title>
        <authorList>
            <person name="Anantharaman K."/>
            <person name="Brown C.T."/>
            <person name="Hug L.A."/>
            <person name="Sharon I."/>
            <person name="Castelle C.J."/>
            <person name="Probst A.J."/>
            <person name="Thomas B.C."/>
            <person name="Singh A."/>
            <person name="Wilkins M.J."/>
            <person name="Karaoz U."/>
            <person name="Brodie E.L."/>
            <person name="Williams K.H."/>
            <person name="Hubbard S.S."/>
            <person name="Banfield J.F."/>
        </authorList>
    </citation>
    <scope>NUCLEOTIDE SEQUENCE [LARGE SCALE GENOMIC DNA]</scope>
</reference>
<proteinExistence type="predicted"/>
<evidence type="ECO:0000313" key="1">
    <source>
        <dbReference type="EMBL" id="OGN08517.1"/>
    </source>
</evidence>